<evidence type="ECO:0000313" key="1">
    <source>
        <dbReference type="EMBL" id="CAG8483107.1"/>
    </source>
</evidence>
<dbReference type="EMBL" id="CAJVPT010002546">
    <property type="protein sequence ID" value="CAG8483107.1"/>
    <property type="molecule type" value="Genomic_DNA"/>
</dbReference>
<comment type="caution">
    <text evidence="1">The sequence shown here is derived from an EMBL/GenBank/DDBJ whole genome shotgun (WGS) entry which is preliminary data.</text>
</comment>
<gene>
    <name evidence="1" type="ORF">ACOLOM_LOCUS2063</name>
</gene>
<proteinExistence type="predicted"/>
<dbReference type="Proteomes" id="UP000789525">
    <property type="component" value="Unassembled WGS sequence"/>
</dbReference>
<organism evidence="1 2">
    <name type="scientific">Acaulospora colombiana</name>
    <dbReference type="NCBI Taxonomy" id="27376"/>
    <lineage>
        <taxon>Eukaryota</taxon>
        <taxon>Fungi</taxon>
        <taxon>Fungi incertae sedis</taxon>
        <taxon>Mucoromycota</taxon>
        <taxon>Glomeromycotina</taxon>
        <taxon>Glomeromycetes</taxon>
        <taxon>Diversisporales</taxon>
        <taxon>Acaulosporaceae</taxon>
        <taxon>Acaulospora</taxon>
    </lineage>
</organism>
<accession>A0ACA9KPK4</accession>
<name>A0ACA9KPK4_9GLOM</name>
<reference evidence="1" key="1">
    <citation type="submission" date="2021-06" db="EMBL/GenBank/DDBJ databases">
        <authorList>
            <person name="Kallberg Y."/>
            <person name="Tangrot J."/>
            <person name="Rosling A."/>
        </authorList>
    </citation>
    <scope>NUCLEOTIDE SEQUENCE</scope>
    <source>
        <strain evidence="1">CL356</strain>
    </source>
</reference>
<feature type="non-terminal residue" evidence="1">
    <location>
        <position position="275"/>
    </location>
</feature>
<evidence type="ECO:0000313" key="2">
    <source>
        <dbReference type="Proteomes" id="UP000789525"/>
    </source>
</evidence>
<sequence>MTRIAELEQIAKEKNELEVRIVELERSAKENIELRSRVMKLEQIVSQNNSRSGDTIVSKEKSNFIISRSETKQVNTFVPKEQSSANISDTTHKSLEDEEIDGFLDTKRKERVGEEIIQIIKEKKLQDQEVSSGRQDTSPEELISPPLPSHNENSNPEVKLSYSEPKSSTNLLSNQKIPYNQKVERGLRHELFICTKENNDKSSKVFDIQIPEFSLETILTGSSKVTSQNIVDLFRVAMKNSSTSSRQPIPMTNPNKMECLYQYAVENGLDPEKFS</sequence>
<protein>
    <submittedName>
        <fullName evidence="1">13039_t:CDS:1</fullName>
    </submittedName>
</protein>
<keyword evidence="2" id="KW-1185">Reference proteome</keyword>